<dbReference type="EMBL" id="JARJCW010000105">
    <property type="protein sequence ID" value="KAJ7193754.1"/>
    <property type="molecule type" value="Genomic_DNA"/>
</dbReference>
<reference evidence="2" key="1">
    <citation type="submission" date="2023-03" db="EMBL/GenBank/DDBJ databases">
        <title>Massive genome expansion in bonnet fungi (Mycena s.s.) driven by repeated elements and novel gene families across ecological guilds.</title>
        <authorList>
            <consortium name="Lawrence Berkeley National Laboratory"/>
            <person name="Harder C.B."/>
            <person name="Miyauchi S."/>
            <person name="Viragh M."/>
            <person name="Kuo A."/>
            <person name="Thoen E."/>
            <person name="Andreopoulos B."/>
            <person name="Lu D."/>
            <person name="Skrede I."/>
            <person name="Drula E."/>
            <person name="Henrissat B."/>
            <person name="Morin E."/>
            <person name="Kohler A."/>
            <person name="Barry K."/>
            <person name="LaButti K."/>
            <person name="Morin E."/>
            <person name="Salamov A."/>
            <person name="Lipzen A."/>
            <person name="Mereny Z."/>
            <person name="Hegedus B."/>
            <person name="Baldrian P."/>
            <person name="Stursova M."/>
            <person name="Weitz H."/>
            <person name="Taylor A."/>
            <person name="Grigoriev I.V."/>
            <person name="Nagy L.G."/>
            <person name="Martin F."/>
            <person name="Kauserud H."/>
        </authorList>
    </citation>
    <scope>NUCLEOTIDE SEQUENCE</scope>
    <source>
        <strain evidence="2">9144</strain>
    </source>
</reference>
<dbReference type="AlphaFoldDB" id="A0AAD6UST5"/>
<keyword evidence="3" id="KW-1185">Reference proteome</keyword>
<evidence type="ECO:0000256" key="1">
    <source>
        <dbReference type="SAM" id="MobiDB-lite"/>
    </source>
</evidence>
<sequence>MSESSPHLCMAHSCENSPRTLTLAPLSASSPRPRHPAPSSAPPPVRVAVVSACPPCSATPLASPRRTYLGPVRLTPTSLGAAKTAVDVLVGGMGEDATRFFMPIVMNGKESSYQGRRAAFLFPLQRMHVTEYRPVEMQHRIHLPVAFPPQTVTCIWCVPPSIGLYDRRQWTRPGTPPPSSWSSAKTHHYSETSADYKLLPLLRRWAELPHRCPELPPQVVGDSLFARSPPNSPHASYDALPLLRPVSRTCAGSTSTSSAALAYRCSGC</sequence>
<protein>
    <submittedName>
        <fullName evidence="2">Uncharacterized protein</fullName>
    </submittedName>
</protein>
<gene>
    <name evidence="2" type="ORF">GGX14DRAFT_588156</name>
</gene>
<accession>A0AAD6UST5</accession>
<name>A0AAD6UST5_9AGAR</name>
<evidence type="ECO:0000313" key="3">
    <source>
        <dbReference type="Proteomes" id="UP001219525"/>
    </source>
</evidence>
<comment type="caution">
    <text evidence="2">The sequence shown here is derived from an EMBL/GenBank/DDBJ whole genome shotgun (WGS) entry which is preliminary data.</text>
</comment>
<organism evidence="2 3">
    <name type="scientific">Mycena pura</name>
    <dbReference type="NCBI Taxonomy" id="153505"/>
    <lineage>
        <taxon>Eukaryota</taxon>
        <taxon>Fungi</taxon>
        <taxon>Dikarya</taxon>
        <taxon>Basidiomycota</taxon>
        <taxon>Agaricomycotina</taxon>
        <taxon>Agaricomycetes</taxon>
        <taxon>Agaricomycetidae</taxon>
        <taxon>Agaricales</taxon>
        <taxon>Marasmiineae</taxon>
        <taxon>Mycenaceae</taxon>
        <taxon>Mycena</taxon>
    </lineage>
</organism>
<feature type="region of interest" description="Disordered" evidence="1">
    <location>
        <begin position="21"/>
        <end position="44"/>
    </location>
</feature>
<evidence type="ECO:0000313" key="2">
    <source>
        <dbReference type="EMBL" id="KAJ7193754.1"/>
    </source>
</evidence>
<dbReference type="Proteomes" id="UP001219525">
    <property type="component" value="Unassembled WGS sequence"/>
</dbReference>
<proteinExistence type="predicted"/>